<evidence type="ECO:0000256" key="1">
    <source>
        <dbReference type="ARBA" id="ARBA00004123"/>
    </source>
</evidence>
<protein>
    <recommendedName>
        <fullName evidence="7">Nuclear protein Es2</fullName>
    </recommendedName>
</protein>
<keyword evidence="3" id="KW-0539">Nucleus</keyword>
<feature type="region of interest" description="Disordered" evidence="4">
    <location>
        <begin position="1"/>
        <end position="32"/>
    </location>
</feature>
<keyword evidence="6" id="KW-1185">Reference proteome</keyword>
<evidence type="ECO:0000313" key="6">
    <source>
        <dbReference type="Proteomes" id="UP001595075"/>
    </source>
</evidence>
<gene>
    <name evidence="5" type="ORF">VTL71DRAFT_15937</name>
</gene>
<dbReference type="InterPro" id="IPR019148">
    <property type="entry name" value="Nuclear_protein_DGCR14_ESS-2"/>
</dbReference>
<evidence type="ECO:0000256" key="3">
    <source>
        <dbReference type="ARBA" id="ARBA00023242"/>
    </source>
</evidence>
<feature type="compositionally biased region" description="Polar residues" evidence="4">
    <location>
        <begin position="97"/>
        <end position="109"/>
    </location>
</feature>
<evidence type="ECO:0008006" key="7">
    <source>
        <dbReference type="Google" id="ProtNLM"/>
    </source>
</evidence>
<dbReference type="PANTHER" id="PTHR12940">
    <property type="entry name" value="ES-2 PROTEIN - RELATED"/>
    <property type="match status" value="1"/>
</dbReference>
<evidence type="ECO:0000256" key="2">
    <source>
        <dbReference type="ARBA" id="ARBA00009072"/>
    </source>
</evidence>
<feature type="region of interest" description="Disordered" evidence="4">
    <location>
        <begin position="368"/>
        <end position="450"/>
    </location>
</feature>
<comment type="caution">
    <text evidence="5">The sequence shown here is derived from an EMBL/GenBank/DDBJ whole genome shotgun (WGS) entry which is preliminary data.</text>
</comment>
<dbReference type="Pfam" id="PF09751">
    <property type="entry name" value="Es2"/>
    <property type="match status" value="1"/>
</dbReference>
<sequence length="450" mass="50083">MEGSKSSALVRKSTDTQLMPPPPKRIKRPRNVIDEESYTDAISEIIARDFFPGLLETETQQEYLDALDSKDAAWISTAGRRLTQVMTPGRKRGRRGTSMQTPSRATDTPRTFAGDTPMSVVSDITTSTQATALPEVDTNMSLDKFQSLYTSEDNESFYKLLDKQNQKRAERYAWMWSANNKLPSRMMLKQKEIETKLLMSRGSLVDDGGKKDRLAIADVNEKPARPDSWKSKPDNNLMFRLDSVEDSIETVAQKSQNESRAAPRAVVYSNTRMPVIAQEETEKPSSPSLFAVRDAIAGRRRAYDVESGVSGNETPRVNGYAFVDDEPEDERPPLAPIIDLGKGEMVKNPFIIKDQSRREDLHHRMVDKNAQSKRTSSKIGMTGKVDATPVPKFPSSPRVGSGQLTPAAQRLWSKVGSGSSRGPSSTFGVQTPHTVRQKSGLRARWTPSSK</sequence>
<feature type="region of interest" description="Disordered" evidence="4">
    <location>
        <begin position="88"/>
        <end position="111"/>
    </location>
</feature>
<feature type="compositionally biased region" description="Polar residues" evidence="4">
    <location>
        <begin position="416"/>
        <end position="434"/>
    </location>
</feature>
<accession>A0ABR4CD17</accession>
<organism evidence="5 6">
    <name type="scientific">Oculimacula yallundae</name>
    <dbReference type="NCBI Taxonomy" id="86028"/>
    <lineage>
        <taxon>Eukaryota</taxon>
        <taxon>Fungi</taxon>
        <taxon>Dikarya</taxon>
        <taxon>Ascomycota</taxon>
        <taxon>Pezizomycotina</taxon>
        <taxon>Leotiomycetes</taxon>
        <taxon>Helotiales</taxon>
        <taxon>Ploettnerulaceae</taxon>
        <taxon>Oculimacula</taxon>
    </lineage>
</organism>
<dbReference type="PANTHER" id="PTHR12940:SF0">
    <property type="entry name" value="SPLICING FACTOR ESS-2 HOMOLOG"/>
    <property type="match status" value="1"/>
</dbReference>
<evidence type="ECO:0000313" key="5">
    <source>
        <dbReference type="EMBL" id="KAL2067839.1"/>
    </source>
</evidence>
<proteinExistence type="inferred from homology"/>
<comment type="similarity">
    <text evidence="2">Belongs to the ESS2 family.</text>
</comment>
<evidence type="ECO:0000256" key="4">
    <source>
        <dbReference type="SAM" id="MobiDB-lite"/>
    </source>
</evidence>
<reference evidence="5 6" key="1">
    <citation type="journal article" date="2024" name="Commun. Biol.">
        <title>Comparative genomic analysis of thermophilic fungi reveals convergent evolutionary adaptations and gene losses.</title>
        <authorList>
            <person name="Steindorff A.S."/>
            <person name="Aguilar-Pontes M.V."/>
            <person name="Robinson A.J."/>
            <person name="Andreopoulos B."/>
            <person name="LaButti K."/>
            <person name="Kuo A."/>
            <person name="Mondo S."/>
            <person name="Riley R."/>
            <person name="Otillar R."/>
            <person name="Haridas S."/>
            <person name="Lipzen A."/>
            <person name="Grimwood J."/>
            <person name="Schmutz J."/>
            <person name="Clum A."/>
            <person name="Reid I.D."/>
            <person name="Moisan M.C."/>
            <person name="Butler G."/>
            <person name="Nguyen T.T.M."/>
            <person name="Dewar K."/>
            <person name="Conant G."/>
            <person name="Drula E."/>
            <person name="Henrissat B."/>
            <person name="Hansel C."/>
            <person name="Singer S."/>
            <person name="Hutchinson M.I."/>
            <person name="de Vries R.P."/>
            <person name="Natvig D.O."/>
            <person name="Powell A.J."/>
            <person name="Tsang A."/>
            <person name="Grigoriev I.V."/>
        </authorList>
    </citation>
    <scope>NUCLEOTIDE SEQUENCE [LARGE SCALE GENOMIC DNA]</scope>
    <source>
        <strain evidence="5 6">CBS 494.80</strain>
    </source>
</reference>
<dbReference type="EMBL" id="JAZHXI010000009">
    <property type="protein sequence ID" value="KAL2067839.1"/>
    <property type="molecule type" value="Genomic_DNA"/>
</dbReference>
<comment type="subcellular location">
    <subcellularLocation>
        <location evidence="1">Nucleus</location>
    </subcellularLocation>
</comment>
<name>A0ABR4CD17_9HELO</name>
<dbReference type="Proteomes" id="UP001595075">
    <property type="component" value="Unassembled WGS sequence"/>
</dbReference>